<dbReference type="Proteomes" id="UP000031982">
    <property type="component" value="Unassembled WGS sequence"/>
</dbReference>
<reference evidence="1 2" key="1">
    <citation type="submission" date="2015-01" db="EMBL/GenBank/DDBJ databases">
        <title>Genome Assembly of Bacillus badius MTCC 1458.</title>
        <authorList>
            <person name="Verma A."/>
            <person name="Khatri I."/>
            <person name="Mual P."/>
            <person name="Subramanian S."/>
            <person name="Krishnamurthi S."/>
        </authorList>
    </citation>
    <scope>NUCLEOTIDE SEQUENCE [LARGE SCALE GENOMIC DNA]</scope>
    <source>
        <strain evidence="1 2">MTCC 1458</strain>
    </source>
</reference>
<sequence>MKEKNFHLLGSLLKSMYILLQADAFLRKQPFVPLRRQHELTAALF</sequence>
<evidence type="ECO:0000313" key="2">
    <source>
        <dbReference type="Proteomes" id="UP000031982"/>
    </source>
</evidence>
<proteinExistence type="predicted"/>
<name>A0ABR5AR66_BACBA</name>
<evidence type="ECO:0000313" key="1">
    <source>
        <dbReference type="EMBL" id="KIL77245.1"/>
    </source>
</evidence>
<comment type="caution">
    <text evidence="1">The sequence shown here is derived from an EMBL/GenBank/DDBJ whole genome shotgun (WGS) entry which is preliminary data.</text>
</comment>
<gene>
    <name evidence="1" type="ORF">SD77_1692</name>
</gene>
<protein>
    <recommendedName>
        <fullName evidence="3">Mobile element protein</fullName>
    </recommendedName>
</protein>
<keyword evidence="2" id="KW-1185">Reference proteome</keyword>
<evidence type="ECO:0008006" key="3">
    <source>
        <dbReference type="Google" id="ProtNLM"/>
    </source>
</evidence>
<organism evidence="1 2">
    <name type="scientific">Bacillus badius</name>
    <dbReference type="NCBI Taxonomy" id="1455"/>
    <lineage>
        <taxon>Bacteria</taxon>
        <taxon>Bacillati</taxon>
        <taxon>Bacillota</taxon>
        <taxon>Bacilli</taxon>
        <taxon>Bacillales</taxon>
        <taxon>Bacillaceae</taxon>
        <taxon>Pseudobacillus</taxon>
    </lineage>
</organism>
<dbReference type="EMBL" id="JXLP01000016">
    <property type="protein sequence ID" value="KIL77245.1"/>
    <property type="molecule type" value="Genomic_DNA"/>
</dbReference>
<accession>A0ABR5AR66</accession>